<protein>
    <submittedName>
        <fullName evidence="2">Uncharacterized protein</fullName>
    </submittedName>
</protein>
<evidence type="ECO:0000256" key="1">
    <source>
        <dbReference type="SAM" id="Phobius"/>
    </source>
</evidence>
<keyword evidence="1" id="KW-1133">Transmembrane helix</keyword>
<proteinExistence type="predicted"/>
<feature type="transmembrane region" description="Helical" evidence="1">
    <location>
        <begin position="25"/>
        <end position="49"/>
    </location>
</feature>
<organism evidence="2 3">
    <name type="scientific">Halocaridina rubra</name>
    <name type="common">Hawaiian red shrimp</name>
    <dbReference type="NCBI Taxonomy" id="373956"/>
    <lineage>
        <taxon>Eukaryota</taxon>
        <taxon>Metazoa</taxon>
        <taxon>Ecdysozoa</taxon>
        <taxon>Arthropoda</taxon>
        <taxon>Crustacea</taxon>
        <taxon>Multicrustacea</taxon>
        <taxon>Malacostraca</taxon>
        <taxon>Eumalacostraca</taxon>
        <taxon>Eucarida</taxon>
        <taxon>Decapoda</taxon>
        <taxon>Pleocyemata</taxon>
        <taxon>Caridea</taxon>
        <taxon>Atyoidea</taxon>
        <taxon>Atyidae</taxon>
        <taxon>Halocaridina</taxon>
    </lineage>
</organism>
<dbReference type="Proteomes" id="UP001381693">
    <property type="component" value="Unassembled WGS sequence"/>
</dbReference>
<dbReference type="EMBL" id="JAXCGZ010022681">
    <property type="protein sequence ID" value="KAK7027380.1"/>
    <property type="molecule type" value="Genomic_DNA"/>
</dbReference>
<gene>
    <name evidence="2" type="ORF">SK128_013594</name>
</gene>
<sequence>IQRNKRCLVSHSEEALKKFDPASQAMLAISISNLLLTFPSGIFSLFHVLGYVGSVVVQMLYTSHYIINPLVFIWFNQMYRNKILDRLKPGRSQTDTQMETVGPYYESTTLGHTRK</sequence>
<dbReference type="AlphaFoldDB" id="A0AAN8WNV8"/>
<comment type="caution">
    <text evidence="2">The sequence shown here is derived from an EMBL/GenBank/DDBJ whole genome shotgun (WGS) entry which is preliminary data.</text>
</comment>
<dbReference type="Gene3D" id="1.20.1070.10">
    <property type="entry name" value="Rhodopsin 7-helix transmembrane proteins"/>
    <property type="match status" value="1"/>
</dbReference>
<evidence type="ECO:0000313" key="2">
    <source>
        <dbReference type="EMBL" id="KAK7027380.1"/>
    </source>
</evidence>
<reference evidence="2 3" key="1">
    <citation type="submission" date="2023-11" db="EMBL/GenBank/DDBJ databases">
        <title>Halocaridina rubra genome assembly.</title>
        <authorList>
            <person name="Smith C."/>
        </authorList>
    </citation>
    <scope>NUCLEOTIDE SEQUENCE [LARGE SCALE GENOMIC DNA]</scope>
    <source>
        <strain evidence="2">EP-1</strain>
        <tissue evidence="2">Whole</tissue>
    </source>
</reference>
<accession>A0AAN8WNV8</accession>
<keyword evidence="3" id="KW-1185">Reference proteome</keyword>
<keyword evidence="1" id="KW-0812">Transmembrane</keyword>
<feature type="non-terminal residue" evidence="2">
    <location>
        <position position="1"/>
    </location>
</feature>
<evidence type="ECO:0000313" key="3">
    <source>
        <dbReference type="Proteomes" id="UP001381693"/>
    </source>
</evidence>
<feature type="transmembrane region" description="Helical" evidence="1">
    <location>
        <begin position="55"/>
        <end position="75"/>
    </location>
</feature>
<dbReference type="SUPFAM" id="SSF81321">
    <property type="entry name" value="Family A G protein-coupled receptor-like"/>
    <property type="match status" value="1"/>
</dbReference>
<keyword evidence="1" id="KW-0472">Membrane</keyword>
<name>A0AAN8WNV8_HALRR</name>